<evidence type="ECO:0000259" key="1">
    <source>
        <dbReference type="Pfam" id="PF13568"/>
    </source>
</evidence>
<organism evidence="4 5">
    <name type="scientific">Odoribacter splanchnicus</name>
    <dbReference type="NCBI Taxonomy" id="28118"/>
    <lineage>
        <taxon>Bacteria</taxon>
        <taxon>Pseudomonadati</taxon>
        <taxon>Bacteroidota</taxon>
        <taxon>Bacteroidia</taxon>
        <taxon>Bacteroidales</taxon>
        <taxon>Odoribacteraceae</taxon>
        <taxon>Odoribacter</taxon>
    </lineage>
</organism>
<feature type="domain" description="Outer membrane protein beta-barrel" evidence="1">
    <location>
        <begin position="56"/>
        <end position="182"/>
    </location>
</feature>
<evidence type="ECO:0000313" key="2">
    <source>
        <dbReference type="EMBL" id="MCG4960400.1"/>
    </source>
</evidence>
<evidence type="ECO:0000313" key="3">
    <source>
        <dbReference type="EMBL" id="MDB9223049.1"/>
    </source>
</evidence>
<name>A0A1Y3Y347_9BACT</name>
<dbReference type="Proteomes" id="UP000284243">
    <property type="component" value="Unassembled WGS sequence"/>
</dbReference>
<dbReference type="AlphaFoldDB" id="A0A1Y3Y347"/>
<evidence type="ECO:0000313" key="5">
    <source>
        <dbReference type="Proteomes" id="UP000284243"/>
    </source>
</evidence>
<proteinExistence type="predicted"/>
<dbReference type="EMBL" id="JAQMRD010000009">
    <property type="protein sequence ID" value="MDB9223049.1"/>
    <property type="molecule type" value="Genomic_DNA"/>
</dbReference>
<dbReference type="Proteomes" id="UP001212263">
    <property type="component" value="Unassembled WGS sequence"/>
</dbReference>
<dbReference type="RefSeq" id="WP_013613099.1">
    <property type="nucleotide sequence ID" value="NZ_BAABYK010000001.1"/>
</dbReference>
<dbReference type="Proteomes" id="UP001199750">
    <property type="component" value="Unassembled WGS sequence"/>
</dbReference>
<dbReference type="EMBL" id="JAKNDN010000020">
    <property type="protein sequence ID" value="MCG4960400.1"/>
    <property type="molecule type" value="Genomic_DNA"/>
</dbReference>
<sequence>MKGIVFCLLGLLIGVESSGQLVRRKDYDLAVALQAGGGTSVGIPFRDVRMFVVPVGGLKMTIPFTRKWFLGTEVNYADHRFDSRYAPGENTDRKQKVRFRLKELQLPVYLKYMLNCNRASLLFGGYAGYYFQNKSGVSGPDPAVALDDETEKWNAGLTFGYEYRIVKHLNVMCRVSAGLNDLMHSRGISGKNVFPLQACITVSYDIFRVGDCGCD</sequence>
<dbReference type="GeneID" id="61276158"/>
<comment type="caution">
    <text evidence="4">The sequence shown here is derived from an EMBL/GenBank/DDBJ whole genome shotgun (WGS) entry which is preliminary data.</text>
</comment>
<accession>A0A1Y3Y347</accession>
<dbReference type="Pfam" id="PF13568">
    <property type="entry name" value="OMP_b-brl_2"/>
    <property type="match status" value="1"/>
</dbReference>
<reference evidence="4 5" key="1">
    <citation type="submission" date="2018-08" db="EMBL/GenBank/DDBJ databases">
        <title>A genome reference for cultivated species of the human gut microbiota.</title>
        <authorList>
            <person name="Zou Y."/>
            <person name="Xue W."/>
            <person name="Luo G."/>
        </authorList>
    </citation>
    <scope>NUCLEOTIDE SEQUENCE [LARGE SCALE GENOMIC DNA]</scope>
    <source>
        <strain evidence="4 5">AF16-14</strain>
    </source>
</reference>
<reference evidence="3" key="3">
    <citation type="submission" date="2023-01" db="EMBL/GenBank/DDBJ databases">
        <title>Human gut microbiome strain richness.</title>
        <authorList>
            <person name="Chen-Liaw A."/>
        </authorList>
    </citation>
    <scope>NUCLEOTIDE SEQUENCE</scope>
    <source>
        <strain evidence="3">RTP21484st1_B7_RTP21484_190118</strain>
    </source>
</reference>
<dbReference type="EMBL" id="QRYC01000017">
    <property type="protein sequence ID" value="RGU55501.1"/>
    <property type="molecule type" value="Genomic_DNA"/>
</dbReference>
<reference evidence="2" key="2">
    <citation type="submission" date="2022-01" db="EMBL/GenBank/DDBJ databases">
        <title>Collection of gut derived symbiotic bacterial strains cultured from healthy donors.</title>
        <authorList>
            <person name="Lin H."/>
            <person name="Kohout C."/>
            <person name="Waligurski E."/>
            <person name="Pamer E.G."/>
        </authorList>
    </citation>
    <scope>NUCLEOTIDE SEQUENCE</scope>
    <source>
        <strain evidence="2">DFI.1.149</strain>
    </source>
</reference>
<gene>
    <name evidence="4" type="ORF">DWW57_12295</name>
    <name evidence="2" type="ORF">L0P03_11155</name>
    <name evidence="3" type="ORF">PN645_08525</name>
</gene>
<evidence type="ECO:0000313" key="4">
    <source>
        <dbReference type="EMBL" id="RGU55501.1"/>
    </source>
</evidence>
<protein>
    <submittedName>
        <fullName evidence="4">PorT family protein</fullName>
    </submittedName>
    <submittedName>
        <fullName evidence="3">Porin family protein</fullName>
    </submittedName>
</protein>
<dbReference type="InterPro" id="IPR025665">
    <property type="entry name" value="Beta-barrel_OMP_2"/>
</dbReference>